<protein>
    <submittedName>
        <fullName evidence="10">Uncharacterized protein</fullName>
    </submittedName>
</protein>
<dbReference type="Pfam" id="PF24538">
    <property type="entry name" value="DUF7599"/>
    <property type="match status" value="1"/>
</dbReference>
<dbReference type="InterPro" id="IPR036390">
    <property type="entry name" value="WH_DNA-bd_sf"/>
</dbReference>
<evidence type="ECO:0000259" key="7">
    <source>
        <dbReference type="Pfam" id="PF04182"/>
    </source>
</evidence>
<dbReference type="PANTHER" id="PTHR15180">
    <property type="entry name" value="GENERAL TRANSCRIPTION FACTOR 3C POLYPEPTIDE 1"/>
    <property type="match status" value="1"/>
</dbReference>
<evidence type="ECO:0000256" key="6">
    <source>
        <dbReference type="SAM" id="MobiDB-lite"/>
    </source>
</evidence>
<evidence type="ECO:0000313" key="10">
    <source>
        <dbReference type="EMBL" id="ORY97363.1"/>
    </source>
</evidence>
<evidence type="ECO:0000256" key="3">
    <source>
        <dbReference type="ARBA" id="ARBA00023125"/>
    </source>
</evidence>
<dbReference type="InterPro" id="IPR007309">
    <property type="entry name" value="TFIIIC_Bblock-bd"/>
</dbReference>
<dbReference type="Gene3D" id="1.10.10.10">
    <property type="entry name" value="Winged helix-like DNA-binding domain superfamily/Winged helix DNA-binding domain"/>
    <property type="match status" value="1"/>
</dbReference>
<dbReference type="Proteomes" id="UP000242180">
    <property type="component" value="Unassembled WGS sequence"/>
</dbReference>
<feature type="compositionally biased region" description="Polar residues" evidence="6">
    <location>
        <begin position="412"/>
        <end position="428"/>
    </location>
</feature>
<dbReference type="GO" id="GO:0000127">
    <property type="term" value="C:transcription factor TFIIIC complex"/>
    <property type="evidence" value="ECO:0007669"/>
    <property type="project" value="InterPro"/>
</dbReference>
<evidence type="ECO:0000256" key="1">
    <source>
        <dbReference type="ARBA" id="ARBA00004123"/>
    </source>
</evidence>
<feature type="domain" description="DUF7599" evidence="9">
    <location>
        <begin position="215"/>
        <end position="286"/>
    </location>
</feature>
<name>A0A1X2HEI8_SYNRA</name>
<sequence length="1535" mass="175460">MSDPQASAIEEEVAFFGDQGCTLNHLLSIMQQDNNRKARDEANSVDTDPKQQLWKILKGLASLKYETQNVDAPAINLHKITWKRFKSICDMNGRCVMEEKSRQAIITKGIKSGSSLTKNTLPVLEKIAMSRGAGITQAALSADMNLDTRAVFSYVKRLEEVGLVVRRPIVERGKYTRICHHIRFNKDETKQQNNEQQGTNCLVDADGAVRHDAVRAAVINTLQQAENGTLPMTKLLASLNFTSKKHIKWTRGFLKKMEENGLVTHFKVVGDSSRKLCIRLLSQHADSANVENLSPVSQDDMRTPSQFMSGDVNDTTEHPTLIDGRKPTRDTNTDDVKKKLDERILDEITKSRSNGVTRKDLEILLPDASPFTLRSVLKRIRERHSDKVTCGVEFMGRARQYRYFAVEHASSPVMQSPQQPHAITSEENNTYDDDKNQGSNRSEQNGSMSSCPSYRDILGTSTGKRPREAEPGEDLHIPKRQTLRADRPSGRKRTSPDELMDKSDENLVKRQRGGMKGANLTVEKRKQALRDIVSRDRIRQVDKSLADDLVQATGESITLKRKAVLDVAHKLMREKELRLMNTVLTGIDGTLENIAIVVRTDMGEDDERIKRFVDQLRSDRLIKPQHKQLRPVPVIQAKDDEERYPLTEKQLRAKELARQRLYNAPGRYWSEVALRYGWLKSKWRRAKVLHEFIFGQMLAGDPQNWTFNAGKMLACMPFRVYRQLIGIFVYDEVIEEFLKSMTDNEVAISKLPPHIWSRMAPKRYKIRNNYVSHLNILVALELLAPVPGKENTFRVLRTAPVKNYNSVDRPVLRTFTLDTMRDLHDFWDDLEFDCTCTHTRGPGEAPIRDCLRAISMAATWNPGSFVTAEQRHLLDAYISNGKAPAEDSQLVAHLSKQARLSQSRIKRYYDGLEYVRTQQKKQMVRTRKRPRSVAVRELIEAAQTRRPVPTAATSSPPPFPYTRGKITVARQRLPTSASPAAQVKTLWTDDEESALIHAYAIMLHRAKKDYALLCWKPILQVVRRGKDIHSCRNKIYALKQKQPELKNELDQLQKQWSKIYALGIASGELVDERPWDCRDFDLVKQLQYFILSLQKEDISADLVSLPQDIRTALHQYNVIQYRPRKRKPWIYDMPETLDTATEENGLALVSVVIKSILMTPATKYDPRDARNILRRYPAHTVEEAANVMRRQGVITKHKTRTQLNVPGRFVHIGKRFLRIFHPKAYNLAFYKEAKSVMNMLQQDDCPLRPDMSLASFLAMLHGVSQNTTEVQLRNKESSLAVRKNLHQPKLAQELLCMHYVFHGFDIVFQHVSLSESRRVDLPLEERGPSVDEFRGNAAEDVSKVLDVITSFGERGATYSEVKLKICSDQGMMTPAAVMQCIQLLLHEAAPRVIRAGFHEERLVAATHAGRWQAASAMNKVYTPVMWRDIQGDVIPDVLHGCACSLLDTIIQNPGITRSTLYQRYHGHLSHSEVVLALDYLMEERRAIRACVFATKTRRTFLWGNRRQAARALDKGQVDEHMMTHYWAEPDFYLKL</sequence>
<gene>
    <name evidence="10" type="ORF">BCR43DRAFT_523554</name>
</gene>
<keyword evidence="2" id="KW-0597">Phosphoprotein</keyword>
<dbReference type="GO" id="GO:0003677">
    <property type="term" value="F:DNA binding"/>
    <property type="evidence" value="ECO:0007669"/>
    <property type="project" value="UniProtKB-KW"/>
</dbReference>
<feature type="compositionally biased region" description="Polar residues" evidence="6">
    <location>
        <begin position="437"/>
        <end position="452"/>
    </location>
</feature>
<dbReference type="InParanoid" id="A0A1X2HEI8"/>
<dbReference type="SUPFAM" id="SSF46785">
    <property type="entry name" value="Winged helix' DNA-binding domain"/>
    <property type="match status" value="1"/>
</dbReference>
<dbReference type="InterPro" id="IPR056020">
    <property type="entry name" value="DUF7599"/>
</dbReference>
<evidence type="ECO:0000256" key="4">
    <source>
        <dbReference type="ARBA" id="ARBA00023163"/>
    </source>
</evidence>
<evidence type="ECO:0000259" key="8">
    <source>
        <dbReference type="Pfam" id="PF20222"/>
    </source>
</evidence>
<dbReference type="InterPro" id="IPR044210">
    <property type="entry name" value="Tfc3-like"/>
</dbReference>
<reference evidence="10 11" key="1">
    <citation type="submission" date="2016-07" db="EMBL/GenBank/DDBJ databases">
        <title>Pervasive Adenine N6-methylation of Active Genes in Fungi.</title>
        <authorList>
            <consortium name="DOE Joint Genome Institute"/>
            <person name="Mondo S.J."/>
            <person name="Dannebaum R.O."/>
            <person name="Kuo R.C."/>
            <person name="Labutti K."/>
            <person name="Haridas S."/>
            <person name="Kuo A."/>
            <person name="Salamov A."/>
            <person name="Ahrendt S.R."/>
            <person name="Lipzen A."/>
            <person name="Sullivan W."/>
            <person name="Andreopoulos W.B."/>
            <person name="Clum A."/>
            <person name="Lindquist E."/>
            <person name="Daum C."/>
            <person name="Ramamoorthy G.K."/>
            <person name="Gryganskyi A."/>
            <person name="Culley D."/>
            <person name="Magnuson J.K."/>
            <person name="James T.Y."/>
            <person name="O'Malley M.A."/>
            <person name="Stajich J.E."/>
            <person name="Spatafora J.W."/>
            <person name="Visel A."/>
            <person name="Grigoriev I.V."/>
        </authorList>
    </citation>
    <scope>NUCLEOTIDE SEQUENCE [LARGE SCALE GENOMIC DNA]</scope>
    <source>
        <strain evidence="10 11">NRRL 2496</strain>
    </source>
</reference>
<feature type="compositionally biased region" description="Basic and acidic residues" evidence="6">
    <location>
        <begin position="465"/>
        <end position="508"/>
    </location>
</feature>
<feature type="compositionally biased region" description="Basic and acidic residues" evidence="6">
    <location>
        <begin position="323"/>
        <end position="335"/>
    </location>
</feature>
<dbReference type="GO" id="GO:0005634">
    <property type="term" value="C:nucleus"/>
    <property type="evidence" value="ECO:0007669"/>
    <property type="project" value="UniProtKB-SubCell"/>
</dbReference>
<dbReference type="GO" id="GO:0042791">
    <property type="term" value="P:5S class rRNA transcription by RNA polymerase III"/>
    <property type="evidence" value="ECO:0007669"/>
    <property type="project" value="TreeGrafter"/>
</dbReference>
<dbReference type="Pfam" id="PF20222">
    <property type="entry name" value="DUF6581"/>
    <property type="match status" value="1"/>
</dbReference>
<feature type="domain" description="B-block binding subunit of TFIIIC" evidence="7">
    <location>
        <begin position="123"/>
        <end position="186"/>
    </location>
</feature>
<dbReference type="PANTHER" id="PTHR15180:SF1">
    <property type="entry name" value="GENERAL TRANSCRIPTION FACTOR 3C POLYPEPTIDE 1"/>
    <property type="match status" value="1"/>
</dbReference>
<dbReference type="EMBL" id="MCGN01000004">
    <property type="protein sequence ID" value="ORY97363.1"/>
    <property type="molecule type" value="Genomic_DNA"/>
</dbReference>
<keyword evidence="4" id="KW-0804">Transcription</keyword>
<dbReference type="GO" id="GO:0006384">
    <property type="term" value="P:transcription initiation at RNA polymerase III promoter"/>
    <property type="evidence" value="ECO:0007669"/>
    <property type="project" value="InterPro"/>
</dbReference>
<dbReference type="InterPro" id="IPR036388">
    <property type="entry name" value="WH-like_DNA-bd_sf"/>
</dbReference>
<feature type="domain" description="Transcription factor tau subunit sfc3/Tfc3 C-terminal" evidence="8">
    <location>
        <begin position="985"/>
        <end position="1242"/>
    </location>
</feature>
<dbReference type="OMA" id="NRDTAIC"/>
<dbReference type="OrthoDB" id="68020at2759"/>
<dbReference type="STRING" id="13706.A0A1X2HEI8"/>
<comment type="subcellular location">
    <subcellularLocation>
        <location evidence="1">Nucleus</location>
    </subcellularLocation>
</comment>
<dbReference type="Pfam" id="PF04182">
    <property type="entry name" value="B-block_TFIIIC"/>
    <property type="match status" value="1"/>
</dbReference>
<accession>A0A1X2HEI8</accession>
<organism evidence="10 11">
    <name type="scientific">Syncephalastrum racemosum</name>
    <name type="common">Filamentous fungus</name>
    <dbReference type="NCBI Taxonomy" id="13706"/>
    <lineage>
        <taxon>Eukaryota</taxon>
        <taxon>Fungi</taxon>
        <taxon>Fungi incertae sedis</taxon>
        <taxon>Mucoromycota</taxon>
        <taxon>Mucoromycotina</taxon>
        <taxon>Mucoromycetes</taxon>
        <taxon>Mucorales</taxon>
        <taxon>Syncephalastraceae</taxon>
        <taxon>Syncephalastrum</taxon>
    </lineage>
</organism>
<feature type="compositionally biased region" description="Polar residues" evidence="6">
    <location>
        <begin position="293"/>
        <end position="308"/>
    </location>
</feature>
<feature type="region of interest" description="Disordered" evidence="6">
    <location>
        <begin position="411"/>
        <end position="512"/>
    </location>
</feature>
<evidence type="ECO:0000259" key="9">
    <source>
        <dbReference type="Pfam" id="PF24538"/>
    </source>
</evidence>
<dbReference type="InterPro" id="IPR046488">
    <property type="entry name" value="Sfc3/Tfc3_C"/>
</dbReference>
<comment type="caution">
    <text evidence="10">The sequence shown here is derived from an EMBL/GenBank/DDBJ whole genome shotgun (WGS) entry which is preliminary data.</text>
</comment>
<feature type="region of interest" description="Disordered" evidence="6">
    <location>
        <begin position="293"/>
        <end position="335"/>
    </location>
</feature>
<proteinExistence type="predicted"/>
<evidence type="ECO:0000313" key="11">
    <source>
        <dbReference type="Proteomes" id="UP000242180"/>
    </source>
</evidence>
<keyword evidence="5" id="KW-0539">Nucleus</keyword>
<keyword evidence="11" id="KW-1185">Reference proteome</keyword>
<evidence type="ECO:0000256" key="5">
    <source>
        <dbReference type="ARBA" id="ARBA00023242"/>
    </source>
</evidence>
<keyword evidence="3" id="KW-0238">DNA-binding</keyword>
<evidence type="ECO:0000256" key="2">
    <source>
        <dbReference type="ARBA" id="ARBA00022553"/>
    </source>
</evidence>